<evidence type="ECO:0000313" key="2">
    <source>
        <dbReference type="EMBL" id="MFD1536728.1"/>
    </source>
</evidence>
<sequence>MSVAANGSVAVQGKPAQRGALIRDDGFAIVARYGSEYAGLVQYCLLAQDVFRLGKLRWVMEMPMLKTPARKHRCAVNAMTRKHKVAIGTPAGPRTVFQVTVERDRGRKPLVVHFGGIPLKRARAAVLIDRC</sequence>
<dbReference type="Pfam" id="PF01348">
    <property type="entry name" value="Intron_maturas2"/>
    <property type="match status" value="1"/>
</dbReference>
<proteinExistence type="predicted"/>
<accession>A0ABW4G3G3</accession>
<evidence type="ECO:0000259" key="1">
    <source>
        <dbReference type="Pfam" id="PF01348"/>
    </source>
</evidence>
<comment type="caution">
    <text evidence="2">The sequence shown here is derived from an EMBL/GenBank/DDBJ whole genome shotgun (WGS) entry which is preliminary data.</text>
</comment>
<keyword evidence="2" id="KW-0808">Transferase</keyword>
<dbReference type="RefSeq" id="WP_219530388.1">
    <property type="nucleotide sequence ID" value="NZ_JAHKRM010000008.1"/>
</dbReference>
<dbReference type="InterPro" id="IPR024937">
    <property type="entry name" value="Domain_X"/>
</dbReference>
<dbReference type="GO" id="GO:0003964">
    <property type="term" value="F:RNA-directed DNA polymerase activity"/>
    <property type="evidence" value="ECO:0007669"/>
    <property type="project" value="UniProtKB-KW"/>
</dbReference>
<dbReference type="EMBL" id="JBHUCM010000005">
    <property type="protein sequence ID" value="MFD1536728.1"/>
    <property type="molecule type" value="Genomic_DNA"/>
</dbReference>
<keyword evidence="2" id="KW-0548">Nucleotidyltransferase</keyword>
<protein>
    <submittedName>
        <fullName evidence="2">Group II intron reverse transcriptase/maturase</fullName>
    </submittedName>
</protein>
<keyword evidence="3" id="KW-1185">Reference proteome</keyword>
<organism evidence="2 3">
    <name type="scientific">Nonomuraea guangzhouensis</name>
    <dbReference type="NCBI Taxonomy" id="1291555"/>
    <lineage>
        <taxon>Bacteria</taxon>
        <taxon>Bacillati</taxon>
        <taxon>Actinomycetota</taxon>
        <taxon>Actinomycetes</taxon>
        <taxon>Streptosporangiales</taxon>
        <taxon>Streptosporangiaceae</taxon>
        <taxon>Nonomuraea</taxon>
    </lineage>
</organism>
<keyword evidence="2" id="KW-0695">RNA-directed DNA polymerase</keyword>
<feature type="domain" description="Domain X" evidence="1">
    <location>
        <begin position="6"/>
        <end position="82"/>
    </location>
</feature>
<reference evidence="3" key="1">
    <citation type="journal article" date="2019" name="Int. J. Syst. Evol. Microbiol.">
        <title>The Global Catalogue of Microorganisms (GCM) 10K type strain sequencing project: providing services to taxonomists for standard genome sequencing and annotation.</title>
        <authorList>
            <consortium name="The Broad Institute Genomics Platform"/>
            <consortium name="The Broad Institute Genome Sequencing Center for Infectious Disease"/>
            <person name="Wu L."/>
            <person name="Ma J."/>
        </authorList>
    </citation>
    <scope>NUCLEOTIDE SEQUENCE [LARGE SCALE GENOMIC DNA]</scope>
    <source>
        <strain evidence="3">CGMCC 1.15399</strain>
    </source>
</reference>
<dbReference type="Proteomes" id="UP001597097">
    <property type="component" value="Unassembled WGS sequence"/>
</dbReference>
<name>A0ABW4G3G3_9ACTN</name>
<evidence type="ECO:0000313" key="3">
    <source>
        <dbReference type="Proteomes" id="UP001597097"/>
    </source>
</evidence>
<gene>
    <name evidence="2" type="ORF">ACFSJ0_06775</name>
</gene>